<proteinExistence type="predicted"/>
<dbReference type="AlphaFoldDB" id="F4RDK1"/>
<dbReference type="HOGENOM" id="CLU_561476_0_0_1"/>
<dbReference type="KEGG" id="mlr:MELLADRAFT_104102"/>
<sequence length="486" mass="54398">MKGFREALMERLRFHIIHSRPSFNHQRNQRPFSLVIGNPVSTMGVLLVTSTYTDLSDFIFIPNQHILPLLIMKITRIQSTVTYFKKSATKAKKWLAVTANRFHRSRHGLSPPVSSEPSEKPLSRPSTPLLTTIPVPPPIPLIYNSVELSSLTTTPMFEPLDNSVMLEPLDNSVNIHTLPSVSRTSLTRSTASSGPSSTTISLMDIDTFPLLTPPFLRSHYETNLHDTPPPSTLTTFAESSEVLDVVTPEIESPAHNIIEAVRDIYRRSPTPTSQRPSAQLYVSLPPVQNPVTYLASRTARPYAYINRNILPPSPPASHSAKKRAFSVSAEDNCNVQAYKRYKLSSPGRLFLANTFPDLCSTRYDYGWSLHDDKVYVFSASCPTNAQAEMDVDGSDVQPFKRSRLASLDFRKRAFSESVHHEDTVQAYKRYKLSSPGRLFLVNIFTDLCSTRCDYGWSLHDNKVYVFSASCPTTAQAKINVDGSDQA</sequence>
<dbReference type="RefSeq" id="XP_007407144.1">
    <property type="nucleotide sequence ID" value="XM_007407082.1"/>
</dbReference>
<reference evidence="3" key="1">
    <citation type="journal article" date="2011" name="Proc. Natl. Acad. Sci. U.S.A.">
        <title>Obligate biotrophy features unraveled by the genomic analysis of rust fungi.</title>
        <authorList>
            <person name="Duplessis S."/>
            <person name="Cuomo C.A."/>
            <person name="Lin Y.-C."/>
            <person name="Aerts A."/>
            <person name="Tisserant E."/>
            <person name="Veneault-Fourrey C."/>
            <person name="Joly D.L."/>
            <person name="Hacquard S."/>
            <person name="Amselem J."/>
            <person name="Cantarel B.L."/>
            <person name="Chiu R."/>
            <person name="Coutinho P.M."/>
            <person name="Feau N."/>
            <person name="Field M."/>
            <person name="Frey P."/>
            <person name="Gelhaye E."/>
            <person name="Goldberg J."/>
            <person name="Grabherr M.G."/>
            <person name="Kodira C.D."/>
            <person name="Kohler A."/>
            <person name="Kuees U."/>
            <person name="Lindquist E.A."/>
            <person name="Lucas S.M."/>
            <person name="Mago R."/>
            <person name="Mauceli E."/>
            <person name="Morin E."/>
            <person name="Murat C."/>
            <person name="Pangilinan J.L."/>
            <person name="Park R."/>
            <person name="Pearson M."/>
            <person name="Quesneville H."/>
            <person name="Rouhier N."/>
            <person name="Sakthikumar S."/>
            <person name="Salamov A.A."/>
            <person name="Schmutz J."/>
            <person name="Selles B."/>
            <person name="Shapiro H."/>
            <person name="Tanguay P."/>
            <person name="Tuskan G.A."/>
            <person name="Henrissat B."/>
            <person name="Van de Peer Y."/>
            <person name="Rouze P."/>
            <person name="Ellis J.G."/>
            <person name="Dodds P.N."/>
            <person name="Schein J.E."/>
            <person name="Zhong S."/>
            <person name="Hamelin R.C."/>
            <person name="Grigoriev I.V."/>
            <person name="Szabo L.J."/>
            <person name="Martin F."/>
        </authorList>
    </citation>
    <scope>NUCLEOTIDE SEQUENCE [LARGE SCALE GENOMIC DNA]</scope>
    <source>
        <strain evidence="3">98AG31 / pathotype 3-4-7</strain>
    </source>
</reference>
<accession>F4RDK1</accession>
<keyword evidence="3" id="KW-1185">Reference proteome</keyword>
<dbReference type="VEuPathDB" id="FungiDB:MELLADRAFT_104102"/>
<dbReference type="GeneID" id="18922166"/>
<dbReference type="EMBL" id="GL883097">
    <property type="protein sequence ID" value="EGG09417.1"/>
    <property type="molecule type" value="Genomic_DNA"/>
</dbReference>
<protein>
    <submittedName>
        <fullName evidence="2">Uncharacterized protein</fullName>
    </submittedName>
</protein>
<dbReference type="InParanoid" id="F4RDK1"/>
<evidence type="ECO:0000313" key="2">
    <source>
        <dbReference type="EMBL" id="EGG09417.1"/>
    </source>
</evidence>
<evidence type="ECO:0000313" key="3">
    <source>
        <dbReference type="Proteomes" id="UP000001072"/>
    </source>
</evidence>
<organism evidence="3">
    <name type="scientific">Melampsora larici-populina (strain 98AG31 / pathotype 3-4-7)</name>
    <name type="common">Poplar leaf rust fungus</name>
    <dbReference type="NCBI Taxonomy" id="747676"/>
    <lineage>
        <taxon>Eukaryota</taxon>
        <taxon>Fungi</taxon>
        <taxon>Dikarya</taxon>
        <taxon>Basidiomycota</taxon>
        <taxon>Pucciniomycotina</taxon>
        <taxon>Pucciniomycetes</taxon>
        <taxon>Pucciniales</taxon>
        <taxon>Melampsoraceae</taxon>
        <taxon>Melampsora</taxon>
    </lineage>
</organism>
<dbReference type="Proteomes" id="UP000001072">
    <property type="component" value="Unassembled WGS sequence"/>
</dbReference>
<name>F4RDK1_MELLP</name>
<gene>
    <name evidence="2" type="ORF">MELLADRAFT_104102</name>
</gene>
<feature type="region of interest" description="Disordered" evidence="1">
    <location>
        <begin position="106"/>
        <end position="129"/>
    </location>
</feature>
<evidence type="ECO:0000256" key="1">
    <source>
        <dbReference type="SAM" id="MobiDB-lite"/>
    </source>
</evidence>